<dbReference type="Gene3D" id="1.10.760.10">
    <property type="entry name" value="Cytochrome c-like domain"/>
    <property type="match status" value="1"/>
</dbReference>
<dbReference type="PANTHER" id="PTHR33546:SF1">
    <property type="entry name" value="LARGE, MULTIFUNCTIONAL SECRETED PROTEIN"/>
    <property type="match status" value="1"/>
</dbReference>
<dbReference type="SUPFAM" id="SSF48371">
    <property type="entry name" value="ARM repeat"/>
    <property type="match status" value="1"/>
</dbReference>
<dbReference type="InterPro" id="IPR011989">
    <property type="entry name" value="ARM-like"/>
</dbReference>
<dbReference type="NCBIfam" id="TIGR02604">
    <property type="entry name" value="Piru_Ver_Nterm"/>
    <property type="match status" value="1"/>
</dbReference>
<reference evidence="5" key="1">
    <citation type="submission" date="2018-05" db="EMBL/GenBank/DDBJ databases">
        <authorList>
            <person name="Lanie J.A."/>
            <person name="Ng W.-L."/>
            <person name="Kazmierczak K.M."/>
            <person name="Andrzejewski T.M."/>
            <person name="Davidsen T.M."/>
            <person name="Wayne K.J."/>
            <person name="Tettelin H."/>
            <person name="Glass J.I."/>
            <person name="Rusch D."/>
            <person name="Podicherti R."/>
            <person name="Tsui H.-C.T."/>
            <person name="Winkler M.E."/>
        </authorList>
    </citation>
    <scope>NUCLEOTIDE SEQUENCE</scope>
</reference>
<dbReference type="Pfam" id="PF23500">
    <property type="entry name" value="DUF7133"/>
    <property type="match status" value="1"/>
</dbReference>
<dbReference type="NCBIfam" id="TIGR02603">
    <property type="entry name" value="CxxCH_TIGR02603"/>
    <property type="match status" value="1"/>
</dbReference>
<dbReference type="PANTHER" id="PTHR33546">
    <property type="entry name" value="LARGE, MULTIFUNCTIONAL SECRETED PROTEIN-RELATED"/>
    <property type="match status" value="1"/>
</dbReference>
<feature type="domain" description="Cytochrome c" evidence="4">
    <location>
        <begin position="853"/>
        <end position="986"/>
    </location>
</feature>
<keyword evidence="2" id="KW-0479">Metal-binding</keyword>
<dbReference type="InterPro" id="IPR013427">
    <property type="entry name" value="Haem-bd_dom_put"/>
</dbReference>
<accession>A0A381X509</accession>
<dbReference type="SUPFAM" id="SSF49899">
    <property type="entry name" value="Concanavalin A-like lectins/glucanases"/>
    <property type="match status" value="1"/>
</dbReference>
<dbReference type="EMBL" id="UINC01013917">
    <property type="protein sequence ID" value="SVA59748.1"/>
    <property type="molecule type" value="Genomic_DNA"/>
</dbReference>
<dbReference type="GO" id="GO:0046872">
    <property type="term" value="F:metal ion binding"/>
    <property type="evidence" value="ECO:0007669"/>
    <property type="project" value="UniProtKB-KW"/>
</dbReference>
<evidence type="ECO:0000313" key="5">
    <source>
        <dbReference type="EMBL" id="SVA59748.1"/>
    </source>
</evidence>
<evidence type="ECO:0000259" key="4">
    <source>
        <dbReference type="PROSITE" id="PS51007"/>
    </source>
</evidence>
<dbReference type="Gene3D" id="1.25.10.10">
    <property type="entry name" value="Leucine-rich Repeat Variant"/>
    <property type="match status" value="1"/>
</dbReference>
<organism evidence="5">
    <name type="scientific">marine metagenome</name>
    <dbReference type="NCBI Taxonomy" id="408172"/>
    <lineage>
        <taxon>unclassified sequences</taxon>
        <taxon>metagenomes</taxon>
        <taxon>ecological metagenomes</taxon>
    </lineage>
</organism>
<dbReference type="SUPFAM" id="SSF46626">
    <property type="entry name" value="Cytochrome c"/>
    <property type="match status" value="1"/>
</dbReference>
<keyword evidence="1" id="KW-0349">Heme</keyword>
<feature type="non-terminal residue" evidence="5">
    <location>
        <position position="1"/>
    </location>
</feature>
<evidence type="ECO:0000256" key="3">
    <source>
        <dbReference type="ARBA" id="ARBA00023004"/>
    </source>
</evidence>
<dbReference type="GO" id="GO:0009055">
    <property type="term" value="F:electron transfer activity"/>
    <property type="evidence" value="ECO:0007669"/>
    <property type="project" value="InterPro"/>
</dbReference>
<dbReference type="Gene3D" id="2.60.120.200">
    <property type="match status" value="1"/>
</dbReference>
<dbReference type="InterPro" id="IPR016024">
    <property type="entry name" value="ARM-type_fold"/>
</dbReference>
<evidence type="ECO:0000256" key="2">
    <source>
        <dbReference type="ARBA" id="ARBA00022723"/>
    </source>
</evidence>
<keyword evidence="3" id="KW-0408">Iron</keyword>
<dbReference type="InterPro" id="IPR009056">
    <property type="entry name" value="Cyt_c-like_dom"/>
</dbReference>
<dbReference type="InterPro" id="IPR036909">
    <property type="entry name" value="Cyt_c-like_dom_sf"/>
</dbReference>
<dbReference type="SUPFAM" id="SSF50952">
    <property type="entry name" value="Soluble quinoprotein glucose dehydrogenase"/>
    <property type="match status" value="1"/>
</dbReference>
<sequence>GKLARSYPKSHPQFFLGGRNDNFANLKGSLDEVALYDRVLTADEVSAHFKAVKLTPAPKKQASKASAPMTPQNGLKAIHLPKGYKVQLVAAEPLVKDPVAIDWAPDGKLWVAEMADYPSGIDGKAGGRVRFLEDSDGDGVYDKSTVFLEGVNFPAGIMSWQKGALVAAAPDIFYAEDTTGDGKADKRTVLYTGFKQGNQQLRVNGLRWGLDNWVHGANGSHHSRYTAGIKIKSSSGQTFDLGGFDFRIRPDEGLLEPLSGPSQFGRSRDDWGNWFGVQNSFPLWHYVLEHRYLSRNPDFAPPDPRRILTKSNPLVFPARPPQKRFHSFNQSGRFTSACSPTIYRDERLFEDDNAHAFTCEPFHNLVQHFILKPDGGSFTAERAEPKDELDFFASEDRWCRPVMARTGPDGALWVVDMYRYMIEHPQWLPAGGKAEMKPFERSGMEHGRIYRVYKDGKPPRRIPRLDKSSAKELVEHLGDSNGIIRDMAHRLLVQRKDVSVTKALVEMAETHASAKARLHALCALDGLDQLSATLLKAAFRDPHPEIRRHALRLAESRWDGKPELLKASVRLADDPHAAVRLQAACSWGESKSAVAGHALAKVAIRDAGNPYVRAAAFSSAEPHFDRLAQGALEHGVLIDDVLKLGARRKTSLDALLAGLMKPGKDGYGPEQLRSLGGWLNHNPKVSPEMVEVMANARAVVADGSASSPLRAAAVGLLARQPESMAADKRRLADLLTPRVASEIKLAAVQTLARVGDDGLPDTLLKGWPGYLPQERSRVLDTLLQRKEWTRACLKAIEAGAVGRGDLDAARRQLLLKHADPSIRKTAARILNSGPRKARREQIEAYRVALKLPADEKRGRAVFDKLCAVCHLPPNGQPMNGPDLRSITDRTKDGLFSSILDPNQTVDASYAGYSVTLADGSALYGRVLSETSNNLILRLLDGSDRQLLRREIKTLRNSGLSLMPEGLEAGMNHQELADLIRFVQTFERDDK</sequence>
<dbReference type="InterPro" id="IPR013320">
    <property type="entry name" value="ConA-like_dom_sf"/>
</dbReference>
<gene>
    <name evidence="5" type="ORF">METZ01_LOCUS112602</name>
</gene>
<protein>
    <recommendedName>
        <fullName evidence="4">Cytochrome c domain-containing protein</fullName>
    </recommendedName>
</protein>
<evidence type="ECO:0000256" key="1">
    <source>
        <dbReference type="ARBA" id="ARBA00022617"/>
    </source>
</evidence>
<dbReference type="AlphaFoldDB" id="A0A381X509"/>
<proteinExistence type="predicted"/>
<dbReference type="InterPro" id="IPR055557">
    <property type="entry name" value="DUF7133"/>
</dbReference>
<dbReference type="InterPro" id="IPR011041">
    <property type="entry name" value="Quinoprot_gluc/sorb_DH_b-prop"/>
</dbReference>
<dbReference type="PROSITE" id="PS51007">
    <property type="entry name" value="CYTC"/>
    <property type="match status" value="1"/>
</dbReference>
<dbReference type="Pfam" id="PF13646">
    <property type="entry name" value="HEAT_2"/>
    <property type="match status" value="1"/>
</dbReference>
<name>A0A381X509_9ZZZZ</name>
<dbReference type="GO" id="GO:0020037">
    <property type="term" value="F:heme binding"/>
    <property type="evidence" value="ECO:0007669"/>
    <property type="project" value="InterPro"/>
</dbReference>
<dbReference type="InterPro" id="IPR013428">
    <property type="entry name" value="Membrane-bound_put_N"/>
</dbReference>